<proteinExistence type="predicted"/>
<dbReference type="Proteomes" id="UP000006247">
    <property type="component" value="Unassembled WGS sequence"/>
</dbReference>
<gene>
    <name evidence="1" type="ORF">CORMATOL_01823</name>
</gene>
<accession>C0E4A2</accession>
<comment type="caution">
    <text evidence="1">The sequence shown here is derived from an EMBL/GenBank/DDBJ whole genome shotgun (WGS) entry which is preliminary data.</text>
</comment>
<name>C0E4A2_9CORY</name>
<dbReference type="HOGENOM" id="CLU_1452180_0_0_11"/>
<evidence type="ECO:0000313" key="1">
    <source>
        <dbReference type="EMBL" id="EEG26700.1"/>
    </source>
</evidence>
<sequence>MWPYVTMWEYEERIIPLRKIVDIFHESCNQKLKCYILTSPLDEERFSVLKAHDDLDFHWVERLDDQDLNGLVGLFSFRELDSADRLDAVYFGDSFSPVGTILLSVRAPKFTELKVPYVNYLRDPTERTSFYEALLSEGDVLAYEVAYGGSYQPYEGCRTDRFVFVDEKLLEKCDLFLWSKVISAQW</sequence>
<organism evidence="1 2">
    <name type="scientific">Corynebacterium matruchotii ATCC 33806</name>
    <dbReference type="NCBI Taxonomy" id="566549"/>
    <lineage>
        <taxon>Bacteria</taxon>
        <taxon>Bacillati</taxon>
        <taxon>Actinomycetota</taxon>
        <taxon>Actinomycetes</taxon>
        <taxon>Mycobacteriales</taxon>
        <taxon>Corynebacteriaceae</taxon>
        <taxon>Corynebacterium</taxon>
    </lineage>
</organism>
<dbReference type="AlphaFoldDB" id="C0E4A2"/>
<reference evidence="1 2" key="1">
    <citation type="submission" date="2009-01" db="EMBL/GenBank/DDBJ databases">
        <authorList>
            <person name="Fulton L."/>
            <person name="Clifton S."/>
            <person name="Chinwalla A.T."/>
            <person name="Mitreva M."/>
            <person name="Sodergren E."/>
            <person name="Weinstock G."/>
            <person name="Clifton S."/>
            <person name="Dooling D.J."/>
            <person name="Fulton B."/>
            <person name="Minx P."/>
            <person name="Pepin K.H."/>
            <person name="Johnson M."/>
            <person name="Bhonagiri V."/>
            <person name="Nash W.E."/>
            <person name="Mardis E.R."/>
            <person name="Wilson R.K."/>
        </authorList>
    </citation>
    <scope>NUCLEOTIDE SEQUENCE [LARGE SCALE GENOMIC DNA]</scope>
    <source>
        <strain evidence="1 2">ATCC 33806</strain>
    </source>
</reference>
<protein>
    <submittedName>
        <fullName evidence="1">Uncharacterized protein</fullName>
    </submittedName>
</protein>
<dbReference type="EMBL" id="ACEB01000023">
    <property type="protein sequence ID" value="EEG26700.1"/>
    <property type="molecule type" value="Genomic_DNA"/>
</dbReference>
<evidence type="ECO:0000313" key="2">
    <source>
        <dbReference type="Proteomes" id="UP000006247"/>
    </source>
</evidence>